<dbReference type="InterPro" id="IPR032880">
    <property type="entry name" value="CSC1/OSCA1-like_N"/>
</dbReference>
<organism evidence="3 4">
    <name type="scientific">Rhodotorula diobovata</name>
    <dbReference type="NCBI Taxonomy" id="5288"/>
    <lineage>
        <taxon>Eukaryota</taxon>
        <taxon>Fungi</taxon>
        <taxon>Dikarya</taxon>
        <taxon>Basidiomycota</taxon>
        <taxon>Pucciniomycotina</taxon>
        <taxon>Microbotryomycetes</taxon>
        <taxon>Sporidiobolales</taxon>
        <taxon>Sporidiobolaceae</taxon>
        <taxon>Rhodotorula</taxon>
    </lineage>
</organism>
<feature type="domain" description="CSC1/OSCA1-like N-terminal transmembrane" evidence="2">
    <location>
        <begin position="19"/>
        <end position="56"/>
    </location>
</feature>
<comment type="caution">
    <text evidence="3">The sequence shown here is derived from an EMBL/GenBank/DDBJ whole genome shotgun (WGS) entry which is preliminary data.</text>
</comment>
<keyword evidence="4" id="KW-1185">Reference proteome</keyword>
<evidence type="ECO:0000256" key="1">
    <source>
        <dbReference type="SAM" id="Phobius"/>
    </source>
</evidence>
<keyword evidence="1" id="KW-0472">Membrane</keyword>
<sequence length="93" mass="10316">MSAAAVQNEDVTNKSTQTFITALVTGLIVLGAEVLAFVIIKNRFRQIYSPRSYRVPPRSVAAFELARFAVRRGGASGFNCEDWTFSVALHHRD</sequence>
<reference evidence="3 4" key="1">
    <citation type="submission" date="2019-03" db="EMBL/GenBank/DDBJ databases">
        <title>Rhodosporidium diobovatum UCD-FST 08-225 genome sequencing, assembly, and annotation.</title>
        <authorList>
            <person name="Fakankun I.U."/>
            <person name="Fristensky B."/>
            <person name="Levin D.B."/>
        </authorList>
    </citation>
    <scope>NUCLEOTIDE SEQUENCE [LARGE SCALE GENOMIC DNA]</scope>
    <source>
        <strain evidence="3 4">UCD-FST 08-225</strain>
    </source>
</reference>
<proteinExistence type="predicted"/>
<feature type="transmembrane region" description="Helical" evidence="1">
    <location>
        <begin position="20"/>
        <end position="40"/>
    </location>
</feature>
<dbReference type="Proteomes" id="UP000311382">
    <property type="component" value="Unassembled WGS sequence"/>
</dbReference>
<evidence type="ECO:0000313" key="4">
    <source>
        <dbReference type="Proteomes" id="UP000311382"/>
    </source>
</evidence>
<dbReference type="STRING" id="5288.A0A5C5FXW0"/>
<keyword evidence="1" id="KW-0812">Transmembrane</keyword>
<protein>
    <recommendedName>
        <fullName evidence="2">CSC1/OSCA1-like N-terminal transmembrane domain-containing protein</fullName>
    </recommendedName>
</protein>
<evidence type="ECO:0000313" key="3">
    <source>
        <dbReference type="EMBL" id="TNY20874.1"/>
    </source>
</evidence>
<dbReference type="OrthoDB" id="1076608at2759"/>
<gene>
    <name evidence="3" type="ORF">DMC30DRAFT_396412</name>
</gene>
<keyword evidence="1" id="KW-1133">Transmembrane helix</keyword>
<evidence type="ECO:0000259" key="2">
    <source>
        <dbReference type="Pfam" id="PF13967"/>
    </source>
</evidence>
<accession>A0A5C5FXW0</accession>
<dbReference type="EMBL" id="SOZI01000055">
    <property type="protein sequence ID" value="TNY20874.1"/>
    <property type="molecule type" value="Genomic_DNA"/>
</dbReference>
<dbReference type="AlphaFoldDB" id="A0A5C5FXW0"/>
<dbReference type="Pfam" id="PF13967">
    <property type="entry name" value="RSN1_TM"/>
    <property type="match status" value="1"/>
</dbReference>
<name>A0A5C5FXW0_9BASI</name>